<evidence type="ECO:0000313" key="8">
    <source>
        <dbReference type="Proteomes" id="UP001158576"/>
    </source>
</evidence>
<dbReference type="SUPFAM" id="SSF81324">
    <property type="entry name" value="Voltage-gated potassium channels"/>
    <property type="match status" value="2"/>
</dbReference>
<dbReference type="Gene3D" id="1.20.120.350">
    <property type="entry name" value="Voltage-gated potassium channels. Chain C"/>
    <property type="match status" value="1"/>
</dbReference>
<protein>
    <submittedName>
        <fullName evidence="7">Oidioi.mRNA.OKI2018_I69.PAR.g11251.t1.cds</fullName>
    </submittedName>
</protein>
<dbReference type="InterPro" id="IPR005821">
    <property type="entry name" value="Ion_trans_dom"/>
</dbReference>
<evidence type="ECO:0000256" key="3">
    <source>
        <dbReference type="ARBA" id="ARBA00022989"/>
    </source>
</evidence>
<dbReference type="PANTHER" id="PTHR46726:SF1">
    <property type="entry name" value="TWO-PORE CALCIUM CHANNEL 3"/>
    <property type="match status" value="1"/>
</dbReference>
<feature type="transmembrane region" description="Helical" evidence="5">
    <location>
        <begin position="506"/>
        <end position="529"/>
    </location>
</feature>
<feature type="transmembrane region" description="Helical" evidence="5">
    <location>
        <begin position="157"/>
        <end position="176"/>
    </location>
</feature>
<evidence type="ECO:0000259" key="6">
    <source>
        <dbReference type="Pfam" id="PF00520"/>
    </source>
</evidence>
<evidence type="ECO:0000256" key="5">
    <source>
        <dbReference type="SAM" id="Phobius"/>
    </source>
</evidence>
<dbReference type="Gene3D" id="1.10.287.70">
    <property type="match status" value="2"/>
</dbReference>
<feature type="transmembrane region" description="Helical" evidence="5">
    <location>
        <begin position="476"/>
        <end position="494"/>
    </location>
</feature>
<feature type="domain" description="Ion transport" evidence="6">
    <location>
        <begin position="103"/>
        <end position="330"/>
    </location>
</feature>
<evidence type="ECO:0000256" key="4">
    <source>
        <dbReference type="ARBA" id="ARBA00023136"/>
    </source>
</evidence>
<feature type="transmembrane region" description="Helical" evidence="5">
    <location>
        <begin position="231"/>
        <end position="254"/>
    </location>
</feature>
<feature type="transmembrane region" description="Helical" evidence="5">
    <location>
        <begin position="572"/>
        <end position="591"/>
    </location>
</feature>
<proteinExistence type="predicted"/>
<evidence type="ECO:0000313" key="7">
    <source>
        <dbReference type="EMBL" id="CAG5086541.1"/>
    </source>
</evidence>
<organism evidence="7 8">
    <name type="scientific">Oikopleura dioica</name>
    <name type="common">Tunicate</name>
    <dbReference type="NCBI Taxonomy" id="34765"/>
    <lineage>
        <taxon>Eukaryota</taxon>
        <taxon>Metazoa</taxon>
        <taxon>Chordata</taxon>
        <taxon>Tunicata</taxon>
        <taxon>Appendicularia</taxon>
        <taxon>Copelata</taxon>
        <taxon>Oikopleuridae</taxon>
        <taxon>Oikopleura</taxon>
    </lineage>
</organism>
<comment type="subcellular location">
    <subcellularLocation>
        <location evidence="1">Membrane</location>
        <topology evidence="1">Multi-pass membrane protein</topology>
    </subcellularLocation>
</comment>
<sequence length="799" mass="92935">MASVVPLENSNQDGNDGFIEDEYIYETRNDTILPVAESQKKKASDLTDQDMTDLMVATTLVQDAVNRRCIEIYEDKDSFIAWRNYNNPGLLFLHQLCLLVIFLLLLVEDPAVKRLDIEPYYYIPMSIEVIILLFFCFRLDQLRRAQGYERWKNPKNLVFSLAIALTFIDIIVYIILREVEGVSVRPDTDGLERREIFRFMRALRPFFIICSEEKESIRRAITNIWKTIPDIFSVLLLLICSILLFALMALKLFGERDMTENGAPSYYFKDYWNSFYDLYVLMTTANSPDVFMPAYNDNDGWMIFFMIFIILDTYIFMNLFLAVIYNNYKNNVKTDVEYILGMKEKKLRRAFRIFQRVFGQVDYATFKWLMEQTSSDSKNIIAARWLILSDGSEIIEEEEFLSIAELLSITILEKNPDASFSLVEQFFPRVYNSTISLWFIRLCKDEPFKTWFQRFFDLAILVNAICIGLDQYKAEYFFLSLFCFEIFWRIYAYGSGEYFSIHRMWNWFDFLIILATVIATIFTGIGPVADEPRNAALDILLILRCLRLIRIFNSVPSFRIILLTIRNILPSLGTYCVIIVCLYTVFAIIGMEAFQGLVRADQKHNTEDGRLEYKCGNPALADDDFVKANYCKNNFNDFISAFVTLFELTVVNQWHIITRGYVKVSNGGAFIYFILFHMLQVLLVMNIVVAFTLEAFLLEYESQKTNLESRTARMIKKYGLESKKGISTTIFDRETDEIASSVQLKLVRGMTGIDDLLERMFNEGQIQLSEKEEVLSTASILSEKSLAFSDQLETAKEPV</sequence>
<keyword evidence="8" id="KW-1185">Reference proteome</keyword>
<evidence type="ECO:0000256" key="1">
    <source>
        <dbReference type="ARBA" id="ARBA00004141"/>
    </source>
</evidence>
<dbReference type="Pfam" id="PF00520">
    <property type="entry name" value="Ion_trans"/>
    <property type="match status" value="2"/>
</dbReference>
<feature type="transmembrane region" description="Helical" evidence="5">
    <location>
        <begin position="89"/>
        <end position="107"/>
    </location>
</feature>
<feature type="transmembrane region" description="Helical" evidence="5">
    <location>
        <begin position="301"/>
        <end position="325"/>
    </location>
</feature>
<evidence type="ECO:0000256" key="2">
    <source>
        <dbReference type="ARBA" id="ARBA00022692"/>
    </source>
</evidence>
<reference evidence="7 8" key="1">
    <citation type="submission" date="2021-04" db="EMBL/GenBank/DDBJ databases">
        <authorList>
            <person name="Bliznina A."/>
        </authorList>
    </citation>
    <scope>NUCLEOTIDE SEQUENCE [LARGE SCALE GENOMIC DNA]</scope>
</reference>
<keyword evidence="3 5" id="KW-1133">Transmembrane helix</keyword>
<feature type="transmembrane region" description="Helical" evidence="5">
    <location>
        <begin position="669"/>
        <end position="693"/>
    </location>
</feature>
<gene>
    <name evidence="7" type="ORF">OKIOD_LOCUS2809</name>
</gene>
<keyword evidence="2 5" id="KW-0812">Transmembrane</keyword>
<dbReference type="InterPro" id="IPR027359">
    <property type="entry name" value="Volt_channel_dom_sf"/>
</dbReference>
<feature type="domain" description="Ion transport" evidence="6">
    <location>
        <begin position="450"/>
        <end position="702"/>
    </location>
</feature>
<accession>A0ABN7RUU8</accession>
<keyword evidence="4 5" id="KW-0472">Membrane</keyword>
<dbReference type="EMBL" id="OU015568">
    <property type="protein sequence ID" value="CAG5086541.1"/>
    <property type="molecule type" value="Genomic_DNA"/>
</dbReference>
<dbReference type="PANTHER" id="PTHR46726">
    <property type="entry name" value="TWO PORE CHANNEL 3"/>
    <property type="match status" value="1"/>
</dbReference>
<dbReference type="Proteomes" id="UP001158576">
    <property type="component" value="Chromosome PAR"/>
</dbReference>
<feature type="transmembrane region" description="Helical" evidence="5">
    <location>
        <begin position="119"/>
        <end position="137"/>
    </location>
</feature>
<name>A0ABN7RUU8_OIKDI</name>
<feature type="transmembrane region" description="Helical" evidence="5">
    <location>
        <begin position="638"/>
        <end position="657"/>
    </location>
</feature>